<gene>
    <name evidence="4" type="primary">LOC105365110</name>
</gene>
<name>A0AAJ6YNX5_9HYME</name>
<feature type="compositionally biased region" description="Basic and acidic residues" evidence="1">
    <location>
        <begin position="795"/>
        <end position="809"/>
    </location>
</feature>
<feature type="region of interest" description="Disordered" evidence="1">
    <location>
        <begin position="786"/>
        <end position="809"/>
    </location>
</feature>
<feature type="compositionally biased region" description="Low complexity" evidence="1">
    <location>
        <begin position="641"/>
        <end position="653"/>
    </location>
</feature>
<feature type="signal peptide" evidence="2">
    <location>
        <begin position="1"/>
        <end position="21"/>
    </location>
</feature>
<proteinExistence type="predicted"/>
<evidence type="ECO:0000313" key="3">
    <source>
        <dbReference type="Proteomes" id="UP000695007"/>
    </source>
</evidence>
<keyword evidence="2" id="KW-0732">Signal</keyword>
<feature type="region of interest" description="Disordered" evidence="1">
    <location>
        <begin position="732"/>
        <end position="770"/>
    </location>
</feature>
<dbReference type="Proteomes" id="UP000695007">
    <property type="component" value="Unplaced"/>
</dbReference>
<dbReference type="RefSeq" id="XP_011501503.1">
    <property type="nucleotide sequence ID" value="XM_011503201.1"/>
</dbReference>
<dbReference type="KEGG" id="csol:105365110"/>
<organism evidence="3 4">
    <name type="scientific">Ceratosolen solmsi marchali</name>
    <dbReference type="NCBI Taxonomy" id="326594"/>
    <lineage>
        <taxon>Eukaryota</taxon>
        <taxon>Metazoa</taxon>
        <taxon>Ecdysozoa</taxon>
        <taxon>Arthropoda</taxon>
        <taxon>Hexapoda</taxon>
        <taxon>Insecta</taxon>
        <taxon>Pterygota</taxon>
        <taxon>Neoptera</taxon>
        <taxon>Endopterygota</taxon>
        <taxon>Hymenoptera</taxon>
        <taxon>Apocrita</taxon>
        <taxon>Proctotrupomorpha</taxon>
        <taxon>Chalcidoidea</taxon>
        <taxon>Agaonidae</taxon>
        <taxon>Agaoninae</taxon>
        <taxon>Ceratosolen</taxon>
    </lineage>
</organism>
<evidence type="ECO:0000256" key="1">
    <source>
        <dbReference type="SAM" id="MobiDB-lite"/>
    </source>
</evidence>
<keyword evidence="3" id="KW-1185">Reference proteome</keyword>
<evidence type="ECO:0000313" key="4">
    <source>
        <dbReference type="RefSeq" id="XP_011501503.1"/>
    </source>
</evidence>
<protein>
    <submittedName>
        <fullName evidence="4">Uncharacterized protein LOC105365110</fullName>
    </submittedName>
</protein>
<dbReference type="GeneID" id="105365110"/>
<feature type="chain" id="PRO_5042572304" evidence="2">
    <location>
        <begin position="22"/>
        <end position="1045"/>
    </location>
</feature>
<feature type="compositionally biased region" description="Basic and acidic residues" evidence="1">
    <location>
        <begin position="740"/>
        <end position="749"/>
    </location>
</feature>
<accession>A0AAJ6YNX5</accession>
<sequence length="1045" mass="118092">MEVRLILSVLLLLAYASGACSKTTRHGPIAPPRFRQYHRHQHQQHRQARALSEFLLPPPAPANFHVPHNQHQHNSHNELASALSAPITAAQEWRTRNGRYVNEQTGDGNNNFGYFSKLMNWLNPFAGKAHRNHDAIHGKDIQGQGLSGNPLQQQQFAQYAPYQPYTSEIKQYESPPLTDNSQTKYANTVGWYSGKPCNPCNQVPWMPIFRDSLHYNPGQYAPNAGSNMYLPPSSQQEITTIGLSYSEPTGSALNYQQNNPLPNPFLYPDIIPPLFKAKPFNDHPEENLPPNPELSITLNNDYKTQAENLHHLHPQNLDHSLANSQPDLSSANLNYHNFANLDDLPPNFYQQPPSNFNDESTENIDHWPPAPNINHITAQHTDNAYFQNFNYPLSDNSNYSPVNVNEQLPQNFDIQLSSSLEHQVSPNLDWESQAPQNLNNQIPLHYDDQHSTSTFEQHHEPSQIVGIIKEPPTNIKNINANDNRHEESYPVPVNGDGSNILNDSFVNETLQRLSHHSSHYPQSIITSSEVEQQHVKNSETLHFQRSPLIDLSVAGESSTKTPNHRLSKEWSNYIKDKPSADPITIAPLKGKHIIANRESSTPTSIVIDYILSSPEETLDLNESEKETGSSSRPQHHSERIVVTSSVSPTTSTTTAMPLNQQQQETLIESVVQSYEFFKRKNDMSTKKAEDKIIKDTDEFSASKEVTIPNKFGNENKNKQVIQIIIPYTSQYTPSPFHSTRSIDEQKKDNAQSSHNSSVTVQSGETAGRIVSLDNNVEDNVVIQESRRVSVTQNPPERKLRNNRTDGTENKIGHTIDVHRLQKNIDNWTIQEYAKRVPPFINYLNSTHPRWISSKQIPDEYLLPITELEDNEYYDFSKETDFQRGTNKSKHSVAAENITKVSIISATYPKKSNKPEEVWGRNITSSESNESERVYVVTPVPNPNFLEKISLSKDSARFRNRNPKAKHEDSAEIEQAYQVLPQAVNNLAVLSSVPDSAAPALWGIMEHEELAANVNQPRWRSESDVLPDAASTPILYAGHSKVSRAR</sequence>
<dbReference type="AlphaFoldDB" id="A0AAJ6YNX5"/>
<reference evidence="4" key="1">
    <citation type="submission" date="2025-08" db="UniProtKB">
        <authorList>
            <consortium name="RefSeq"/>
        </authorList>
    </citation>
    <scope>IDENTIFICATION</scope>
</reference>
<feature type="region of interest" description="Disordered" evidence="1">
    <location>
        <begin position="619"/>
        <end position="653"/>
    </location>
</feature>
<dbReference type="PROSITE" id="PS51257">
    <property type="entry name" value="PROKAR_LIPOPROTEIN"/>
    <property type="match status" value="1"/>
</dbReference>
<evidence type="ECO:0000256" key="2">
    <source>
        <dbReference type="SAM" id="SignalP"/>
    </source>
</evidence>
<feature type="compositionally biased region" description="Polar residues" evidence="1">
    <location>
        <begin position="750"/>
        <end position="764"/>
    </location>
</feature>